<dbReference type="Gene3D" id="2.60.200.20">
    <property type="match status" value="1"/>
</dbReference>
<evidence type="ECO:0000313" key="5">
    <source>
        <dbReference type="EMBL" id="VFU01003.1"/>
    </source>
</evidence>
<feature type="compositionally biased region" description="Acidic residues" evidence="2">
    <location>
        <begin position="163"/>
        <end position="174"/>
    </location>
</feature>
<dbReference type="Pfam" id="PF00498">
    <property type="entry name" value="FHA"/>
    <property type="match status" value="1"/>
</dbReference>
<evidence type="ECO:0000313" key="6">
    <source>
        <dbReference type="Proteomes" id="UP000332933"/>
    </source>
</evidence>
<protein>
    <submittedName>
        <fullName evidence="5">Aste57867_24363 protein</fullName>
    </submittedName>
</protein>
<dbReference type="PROSITE" id="PS50006">
    <property type="entry name" value="FHA_DOMAIN"/>
    <property type="match status" value="1"/>
</dbReference>
<evidence type="ECO:0000256" key="2">
    <source>
        <dbReference type="SAM" id="MobiDB-lite"/>
    </source>
</evidence>
<dbReference type="InterPro" id="IPR000253">
    <property type="entry name" value="FHA_dom"/>
</dbReference>
<feature type="coiled-coil region" evidence="1">
    <location>
        <begin position="252"/>
        <end position="286"/>
    </location>
</feature>
<dbReference type="FunFam" id="2.60.200.20:FF:000019">
    <property type="entry name" value="Nuclear inhibitor of protein phosphatase"/>
    <property type="match status" value="1"/>
</dbReference>
<sequence>MTTYEPPEWALNGTNSHDMSLEVIKSGIILEKIALTTKSFFVLGRMEPLCDLVLAHPSVSRTHAVLQFDRNGQLFLHDLSSTHGTFVNKKRIAAGEYIKVNVGDVLVFGESTRIYTILGPQALMPDEYDSANLDRIRHKLEERKRRAKEKEDEGVTWGFREDAVEDSDDDDNDNDQGATTQSSTRTGVKLPDYLRNRKDDHATPYVTSVTKDTVNLDKDAKLYTRLQARIQKMENLKAESSKIRAKQNVGLTDGQQAALDRNETRIAQLEEEIETLEAQLMAKHTQRTSQREAVVVKAKAKAKYEDESDDDDFYDRTKSNKATPAATKPKVLTMQSISATLSNLRDELARTQVVLEQVDQATASAASAADEADSLEAYMQQAKQSLAAQDRAKATAELARLTQLIEEQERLLEIATPAWAKIKAVEASTETTSSAHDQAAEDETAKASPVTAAADRPCQPVTVVFGNDDNDEPVSSALIVPTIEEMRAMERAEQDAATREKRPAADGQVDAEVKPKRIRRKKEPKGAAAPPSSSSTTKVYDTDVLEGGDVVWEPPKNQSGDGRTALNDKYGY</sequence>
<feature type="compositionally biased region" description="Polar residues" evidence="2">
    <location>
        <begin position="176"/>
        <end position="186"/>
    </location>
</feature>
<dbReference type="InterPro" id="IPR008984">
    <property type="entry name" value="SMAD_FHA_dom_sf"/>
</dbReference>
<dbReference type="CDD" id="cd22677">
    <property type="entry name" value="FHA_Kanadaptin"/>
    <property type="match status" value="1"/>
</dbReference>
<evidence type="ECO:0000259" key="3">
    <source>
        <dbReference type="PROSITE" id="PS50006"/>
    </source>
</evidence>
<feature type="region of interest" description="Disordered" evidence="2">
    <location>
        <begin position="490"/>
        <end position="572"/>
    </location>
</feature>
<dbReference type="EMBL" id="CAADRA010007414">
    <property type="protein sequence ID" value="VFU01003.1"/>
    <property type="molecule type" value="Genomic_DNA"/>
</dbReference>
<feature type="compositionally biased region" description="Basic and acidic residues" evidence="2">
    <location>
        <begin position="192"/>
        <end position="201"/>
    </location>
</feature>
<dbReference type="Proteomes" id="UP000332933">
    <property type="component" value="Unassembled WGS sequence"/>
</dbReference>
<dbReference type="AlphaFoldDB" id="A0A485LQZ0"/>
<name>A0A485LQZ0_9STRA</name>
<accession>A0A485LQZ0</accession>
<reference evidence="4" key="2">
    <citation type="submission" date="2019-06" db="EMBL/GenBank/DDBJ databases">
        <title>Genomics analysis of Aphanomyces spp. identifies a new class of oomycete effector associated with host adaptation.</title>
        <authorList>
            <person name="Gaulin E."/>
        </authorList>
    </citation>
    <scope>NUCLEOTIDE SEQUENCE</scope>
    <source>
        <strain evidence="4">CBS 578.67</strain>
    </source>
</reference>
<feature type="domain" description="FHA" evidence="3">
    <location>
        <begin position="41"/>
        <end position="92"/>
    </location>
</feature>
<dbReference type="EMBL" id="VJMH01007388">
    <property type="protein sequence ID" value="KAF0683597.1"/>
    <property type="molecule type" value="Genomic_DNA"/>
</dbReference>
<feature type="compositionally biased region" description="Basic and acidic residues" evidence="2">
    <location>
        <begin position="490"/>
        <end position="504"/>
    </location>
</feature>
<reference evidence="5 6" key="1">
    <citation type="submission" date="2019-03" db="EMBL/GenBank/DDBJ databases">
        <authorList>
            <person name="Gaulin E."/>
            <person name="Dumas B."/>
        </authorList>
    </citation>
    <scope>NUCLEOTIDE SEQUENCE [LARGE SCALE GENOMIC DNA]</scope>
    <source>
        <strain evidence="5">CBS 568.67</strain>
    </source>
</reference>
<feature type="compositionally biased region" description="Basic and acidic residues" evidence="2">
    <location>
        <begin position="144"/>
        <end position="153"/>
    </location>
</feature>
<evidence type="ECO:0000313" key="4">
    <source>
        <dbReference type="EMBL" id="KAF0683597.1"/>
    </source>
</evidence>
<dbReference type="InterPro" id="IPR050923">
    <property type="entry name" value="Cell_Proc_Reg/RNA_Proc"/>
</dbReference>
<evidence type="ECO:0000256" key="1">
    <source>
        <dbReference type="SAM" id="Coils"/>
    </source>
</evidence>
<gene>
    <name evidence="5" type="primary">Aste57867_24363</name>
    <name evidence="4" type="ORF">As57867_024287</name>
    <name evidence="5" type="ORF">ASTE57867_24363</name>
</gene>
<feature type="region of interest" description="Disordered" evidence="2">
    <location>
        <begin position="428"/>
        <end position="454"/>
    </location>
</feature>
<keyword evidence="6" id="KW-1185">Reference proteome</keyword>
<dbReference type="SUPFAM" id="SSF49879">
    <property type="entry name" value="SMAD/FHA domain"/>
    <property type="match status" value="1"/>
</dbReference>
<dbReference type="PANTHER" id="PTHR23308">
    <property type="entry name" value="NUCLEAR INHIBITOR OF PROTEIN PHOSPHATASE-1"/>
    <property type="match status" value="1"/>
</dbReference>
<feature type="region of interest" description="Disordered" evidence="2">
    <location>
        <begin position="144"/>
        <end position="201"/>
    </location>
</feature>
<keyword evidence="1" id="KW-0175">Coiled coil</keyword>
<dbReference type="OrthoDB" id="444265at2759"/>
<dbReference type="SMART" id="SM00240">
    <property type="entry name" value="FHA"/>
    <property type="match status" value="1"/>
</dbReference>
<proteinExistence type="predicted"/>
<feature type="coiled-coil region" evidence="1">
    <location>
        <begin position="341"/>
        <end position="411"/>
    </location>
</feature>
<organism evidence="5 6">
    <name type="scientific">Aphanomyces stellatus</name>
    <dbReference type="NCBI Taxonomy" id="120398"/>
    <lineage>
        <taxon>Eukaryota</taxon>
        <taxon>Sar</taxon>
        <taxon>Stramenopiles</taxon>
        <taxon>Oomycota</taxon>
        <taxon>Saprolegniomycetes</taxon>
        <taxon>Saprolegniales</taxon>
        <taxon>Verrucalvaceae</taxon>
        <taxon>Aphanomyces</taxon>
    </lineage>
</organism>